<evidence type="ECO:0000256" key="10">
    <source>
        <dbReference type="ARBA" id="ARBA00046318"/>
    </source>
</evidence>
<evidence type="ECO:0000256" key="3">
    <source>
        <dbReference type="ARBA" id="ARBA00022435"/>
    </source>
</evidence>
<comment type="catalytic activity">
    <reaction evidence="9">
        <text>D-threo-isocitrate + NADP(+) = 2-oxoglutarate + CO2 + NADPH</text>
        <dbReference type="Rhea" id="RHEA:19629"/>
        <dbReference type="ChEBI" id="CHEBI:15562"/>
        <dbReference type="ChEBI" id="CHEBI:16526"/>
        <dbReference type="ChEBI" id="CHEBI:16810"/>
        <dbReference type="ChEBI" id="CHEBI:57783"/>
        <dbReference type="ChEBI" id="CHEBI:58349"/>
        <dbReference type="EC" id="1.1.1.42"/>
    </reaction>
</comment>
<keyword evidence="5" id="KW-0479">Metal-binding</keyword>
<gene>
    <name evidence="11" type="ORF">TH63_14705</name>
</gene>
<comment type="similarity">
    <text evidence="10">Belongs to the monomeric-type IDH family.</text>
</comment>
<evidence type="ECO:0000256" key="1">
    <source>
        <dbReference type="ARBA" id="ARBA00001946"/>
    </source>
</evidence>
<evidence type="ECO:0000256" key="4">
    <source>
        <dbReference type="ARBA" id="ARBA00022532"/>
    </source>
</evidence>
<dbReference type="EMBL" id="CP010777">
    <property type="protein sequence ID" value="AKQ46596.1"/>
    <property type="molecule type" value="Genomic_DNA"/>
</dbReference>
<dbReference type="Proteomes" id="UP000036458">
    <property type="component" value="Chromosome"/>
</dbReference>
<dbReference type="SUPFAM" id="SSF53659">
    <property type="entry name" value="Isocitrate/Isopropylmalate dehydrogenase-like"/>
    <property type="match status" value="1"/>
</dbReference>
<dbReference type="GO" id="GO:0006097">
    <property type="term" value="P:glyoxylate cycle"/>
    <property type="evidence" value="ECO:0007669"/>
    <property type="project" value="UniProtKB-KW"/>
</dbReference>
<evidence type="ECO:0000256" key="5">
    <source>
        <dbReference type="ARBA" id="ARBA00022723"/>
    </source>
</evidence>
<evidence type="ECO:0000256" key="6">
    <source>
        <dbReference type="ARBA" id="ARBA00022842"/>
    </source>
</evidence>
<dbReference type="KEGG" id="ruf:TH63_14705"/>
<evidence type="ECO:0000256" key="9">
    <source>
        <dbReference type="ARBA" id="ARBA00023554"/>
    </source>
</evidence>
<dbReference type="PANTHER" id="PTHR36999">
    <property type="entry name" value="ISOCITRATE DEHYDROGENASE [NADP]"/>
    <property type="match status" value="1"/>
</dbReference>
<dbReference type="EC" id="1.1.1.42" evidence="2"/>
<proteinExistence type="inferred from homology"/>
<name>A0A0H4W841_9BACT</name>
<keyword evidence="4" id="KW-0816">Tricarboxylic acid cycle</keyword>
<dbReference type="GO" id="GO:0006099">
    <property type="term" value="P:tricarboxylic acid cycle"/>
    <property type="evidence" value="ECO:0007669"/>
    <property type="project" value="UniProtKB-KW"/>
</dbReference>
<keyword evidence="12" id="KW-1185">Reference proteome</keyword>
<keyword evidence="7" id="KW-0521">NADP</keyword>
<keyword evidence="6" id="KW-0460">Magnesium</keyword>
<reference evidence="11 12" key="1">
    <citation type="submission" date="2015-01" db="EMBL/GenBank/DDBJ databases">
        <title>Rufibacter sp./DG31D/ whole genome sequencing.</title>
        <authorList>
            <person name="Kim M.K."/>
            <person name="Srinivasan S."/>
            <person name="Lee J.-J."/>
        </authorList>
    </citation>
    <scope>NUCLEOTIDE SEQUENCE [LARGE SCALE GENOMIC DNA]</scope>
    <source>
        <strain evidence="11 12">DG31D</strain>
    </source>
</reference>
<organism evidence="11 12">
    <name type="scientific">Rufibacter radiotolerans</name>
    <dbReference type="NCBI Taxonomy" id="1379910"/>
    <lineage>
        <taxon>Bacteria</taxon>
        <taxon>Pseudomonadati</taxon>
        <taxon>Bacteroidota</taxon>
        <taxon>Cytophagia</taxon>
        <taxon>Cytophagales</taxon>
        <taxon>Hymenobacteraceae</taxon>
        <taxon>Rufibacter</taxon>
    </lineage>
</organism>
<dbReference type="PANTHER" id="PTHR36999:SF1">
    <property type="entry name" value="ISOCITRATE DEHYDROGENASE (NADP(+))"/>
    <property type="match status" value="1"/>
</dbReference>
<dbReference type="Pfam" id="PF03971">
    <property type="entry name" value="IDH"/>
    <property type="match status" value="1"/>
</dbReference>
<evidence type="ECO:0000256" key="7">
    <source>
        <dbReference type="ARBA" id="ARBA00022857"/>
    </source>
</evidence>
<keyword evidence="8" id="KW-0560">Oxidoreductase</keyword>
<dbReference type="GO" id="GO:0046872">
    <property type="term" value="F:metal ion binding"/>
    <property type="evidence" value="ECO:0007669"/>
    <property type="project" value="UniProtKB-KW"/>
</dbReference>
<sequence length="74" mass="8042">MGPNSGRANHNEELKTRFTDLAQASTENGDKIVQEQIAAQGKSVDMGGYFHPDTAKVAEAMRPSATLNSFLDQF</sequence>
<evidence type="ECO:0000256" key="2">
    <source>
        <dbReference type="ARBA" id="ARBA00013013"/>
    </source>
</evidence>
<dbReference type="STRING" id="1379910.TH63_14705"/>
<evidence type="ECO:0000313" key="12">
    <source>
        <dbReference type="Proteomes" id="UP000036458"/>
    </source>
</evidence>
<dbReference type="AlphaFoldDB" id="A0A0H4W841"/>
<evidence type="ECO:0000313" key="11">
    <source>
        <dbReference type="EMBL" id="AKQ46596.1"/>
    </source>
</evidence>
<dbReference type="PATRIC" id="fig|1379910.4.peg.3205"/>
<protein>
    <recommendedName>
        <fullName evidence="2">isocitrate dehydrogenase (NADP(+))</fullName>
        <ecNumber evidence="2">1.1.1.42</ecNumber>
    </recommendedName>
</protein>
<accession>A0A0H4W841</accession>
<dbReference type="InterPro" id="IPR004436">
    <property type="entry name" value="Isocitrate_DH_NADP_mono"/>
</dbReference>
<keyword evidence="3" id="KW-0329">Glyoxylate bypass</keyword>
<comment type="cofactor">
    <cofactor evidence="1">
        <name>Mg(2+)</name>
        <dbReference type="ChEBI" id="CHEBI:18420"/>
    </cofactor>
</comment>
<evidence type="ECO:0000256" key="8">
    <source>
        <dbReference type="ARBA" id="ARBA00023002"/>
    </source>
</evidence>
<dbReference type="GO" id="GO:0004450">
    <property type="term" value="F:isocitrate dehydrogenase (NADP+) activity"/>
    <property type="evidence" value="ECO:0007669"/>
    <property type="project" value="UniProtKB-EC"/>
</dbReference>